<feature type="region of interest" description="Disordered" evidence="1">
    <location>
        <begin position="1069"/>
        <end position="1088"/>
    </location>
</feature>
<organism evidence="2 3">
    <name type="scientific">Teratosphaeria destructans</name>
    <dbReference type="NCBI Taxonomy" id="418781"/>
    <lineage>
        <taxon>Eukaryota</taxon>
        <taxon>Fungi</taxon>
        <taxon>Dikarya</taxon>
        <taxon>Ascomycota</taxon>
        <taxon>Pezizomycotina</taxon>
        <taxon>Dothideomycetes</taxon>
        <taxon>Dothideomycetidae</taxon>
        <taxon>Mycosphaerellales</taxon>
        <taxon>Teratosphaeriaceae</taxon>
        <taxon>Teratosphaeria</taxon>
    </lineage>
</organism>
<feature type="compositionally biased region" description="Basic and acidic residues" evidence="1">
    <location>
        <begin position="603"/>
        <end position="612"/>
    </location>
</feature>
<feature type="compositionally biased region" description="Low complexity" evidence="1">
    <location>
        <begin position="120"/>
        <end position="129"/>
    </location>
</feature>
<feature type="compositionally biased region" description="Basic and acidic residues" evidence="1">
    <location>
        <begin position="255"/>
        <end position="267"/>
    </location>
</feature>
<dbReference type="EMBL" id="RIBY02000125">
    <property type="protein sequence ID" value="KAH9845178.1"/>
    <property type="molecule type" value="Genomic_DNA"/>
</dbReference>
<feature type="region of interest" description="Disordered" evidence="1">
    <location>
        <begin position="113"/>
        <end position="149"/>
    </location>
</feature>
<feature type="compositionally biased region" description="Basic and acidic residues" evidence="1">
    <location>
        <begin position="1311"/>
        <end position="1337"/>
    </location>
</feature>
<feature type="compositionally biased region" description="Basic and acidic residues" evidence="1">
    <location>
        <begin position="301"/>
        <end position="311"/>
    </location>
</feature>
<feature type="compositionally biased region" description="Basic and acidic residues" evidence="1">
    <location>
        <begin position="942"/>
        <end position="952"/>
    </location>
</feature>
<dbReference type="Proteomes" id="UP001138500">
    <property type="component" value="Unassembled WGS sequence"/>
</dbReference>
<feature type="compositionally biased region" description="Basic and acidic residues" evidence="1">
    <location>
        <begin position="422"/>
        <end position="438"/>
    </location>
</feature>
<feature type="compositionally biased region" description="Low complexity" evidence="1">
    <location>
        <begin position="613"/>
        <end position="622"/>
    </location>
</feature>
<feature type="region of interest" description="Disordered" evidence="1">
    <location>
        <begin position="35"/>
        <end position="101"/>
    </location>
</feature>
<evidence type="ECO:0000313" key="2">
    <source>
        <dbReference type="EMBL" id="KAH9845178.1"/>
    </source>
</evidence>
<feature type="compositionally biased region" description="Basic and acidic residues" evidence="1">
    <location>
        <begin position="692"/>
        <end position="705"/>
    </location>
</feature>
<dbReference type="OrthoDB" id="5416983at2759"/>
<name>A0A9W7W6M8_9PEZI</name>
<evidence type="ECO:0000256" key="1">
    <source>
        <dbReference type="SAM" id="MobiDB-lite"/>
    </source>
</evidence>
<feature type="compositionally biased region" description="Low complexity" evidence="1">
    <location>
        <begin position="867"/>
        <end position="883"/>
    </location>
</feature>
<feature type="compositionally biased region" description="Polar residues" evidence="1">
    <location>
        <begin position="811"/>
        <end position="826"/>
    </location>
</feature>
<feature type="compositionally biased region" description="Basic and acidic residues" evidence="1">
    <location>
        <begin position="557"/>
        <end position="593"/>
    </location>
</feature>
<feature type="compositionally biased region" description="Low complexity" evidence="1">
    <location>
        <begin position="89"/>
        <end position="99"/>
    </location>
</feature>
<feature type="region of interest" description="Disordered" evidence="1">
    <location>
        <begin position="251"/>
        <end position="1026"/>
    </location>
</feature>
<reference evidence="2 3" key="1">
    <citation type="journal article" date="2018" name="IMA Fungus">
        <title>IMA Genome-F 10: Nine draft genome sequences of Claviceps purpurea s.lat., including C. arundinis, C. humidiphila, and C. cf. spartinae, pseudomolecules for the pitch canker pathogen Fusarium circinatum, draft genome of Davidsoniella eucalypti, Grosmannia galeiformis, Quambalaria eucalypti, and Teratosphaeria destructans.</title>
        <authorList>
            <person name="Wingfield B.D."/>
            <person name="Liu M."/>
            <person name="Nguyen H.D."/>
            <person name="Lane F.A."/>
            <person name="Morgan S.W."/>
            <person name="De Vos L."/>
            <person name="Wilken P.M."/>
            <person name="Duong T.A."/>
            <person name="Aylward J."/>
            <person name="Coetzee M.P."/>
            <person name="Dadej K."/>
            <person name="De Beer Z.W."/>
            <person name="Findlay W."/>
            <person name="Havenga M."/>
            <person name="Kolarik M."/>
            <person name="Menzies J.G."/>
            <person name="Naidoo K."/>
            <person name="Pochopski O."/>
            <person name="Shoukouhi P."/>
            <person name="Santana Q.C."/>
            <person name="Seifert K.A."/>
            <person name="Soal N."/>
            <person name="Steenkamp E.T."/>
            <person name="Tatham C.T."/>
            <person name="van der Nest M.A."/>
            <person name="Wingfield M.J."/>
        </authorList>
    </citation>
    <scope>NUCLEOTIDE SEQUENCE [LARGE SCALE GENOMIC DNA]</scope>
    <source>
        <strain evidence="2">CMW44962</strain>
    </source>
</reference>
<protein>
    <submittedName>
        <fullName evidence="2">Uncharacterized protein</fullName>
    </submittedName>
</protein>
<feature type="compositionally biased region" description="Low complexity" evidence="1">
    <location>
        <begin position="890"/>
        <end position="901"/>
    </location>
</feature>
<feature type="compositionally biased region" description="Pro residues" evidence="1">
    <location>
        <begin position="386"/>
        <end position="397"/>
    </location>
</feature>
<feature type="compositionally biased region" description="Pro residues" evidence="1">
    <location>
        <begin position="1075"/>
        <end position="1088"/>
    </location>
</feature>
<sequence length="1346" mass="144084">MRAAQSFEAQQTNRIAPATVANTVMAEQVSHNVVNQSESASASAPADAIANQTTTEPAGDGNITTIEASKSLTEADNETANAKSSFETAAEPSAGDAAASKPLDEHARLSNGVSHDLLDSDGSVGVSSDAEGKKDMHHNRANSVKKPTTFSKVSVTKTFMAKTASPAPTAAKLGDKPSPLSATMQPANAAKPRLVAKTGALQSIQKARTGSESATGPDASKVWNKNRPAPPQPPKQFTDEELKQQYGIHLATRLQSDENGKEGKWADIDDDEEDWAPETVVWMDGTKSSLTPADVAPPPEQKPRQPEKPAEIVRPTLALKKAPEPTGPPRTILKPGIAAQQARQQNGSAVGTPPGEKPSLKTKSPAPAPTKSPWAALPPVAAVSPINPPVQQPPPPQVHTRMPTQDARAYEDAAPSLPAREIAADTFDRSWREGEGAPRELFNSASGRYEPAPEGRRSFAKAESYARKPQLDGPYSRRRGSSVSQGSLPPARRMSTISKPDLPPVDDSIRAQHAVAQDARHEAHARPSFAQQSAWDQQMPPKPQTSSSVASPEPAEDLVKKQERVMKEKREEAKRRRKEEEERLEKEKQERLKARLAALEGAGKSRKEREAEAAATQQQTQTPAVEKQEVGQERPGIPAQPAEASATVGPALEAQSLPSAPDKKLPSPLPQKPSQVASLPGLGERPLSLEEQAQRQARDHAEHLSPKAAQRVPFTQQSYKATQSTYSSPGDRKQQLYRSPLTNTDAFQGWASSGANTNPWSMPGLGNGIFEKGNGFGPMSMGQQASLPPPPGVGRPSSTRISPQGFGPGSASPSLQEQPNAEQQGSFAPPSIDMRTESGWAGPRPNGVSPAPGFGRPSHPPGPIAPPSRAQPQQQAPVQRPDPLSNWNNAAARLPQQYAAASVAAEQKAHQEVSAPRDDSTIKDTFRQTAPNQKLGAPRRYAKTEYHVHDPQGSRVVAVHSPAPPSTQTQPIGPVPTASPLNAPGREPHEPENTVRIPDGSLNPAHGGLPNQQPPIAPPHRRHAAQATAYQNNVRFTTEPLPGIPVAAANQMTSPPPETESHPVFDLTSTRPNVRLPPPPPRVKLPPGPTSIMAPPHMQGMQPTVMMPQRPFQVWGPSVKPIAQTEDWQARFNGLFGRTQVHTEVPPSPPRTPPKVAPTPALAVAVSSRTVNDEAPSSSATVFLPRTLVSKDKSLFGFTVDSSSAATSKPVIDGIFTAELSFGSLPKVRVPRNVMYDVDVYPGHEGQHNLLRMGSNSKLPKAVDSQSKLAVDRHNLLVLFNKHSQGFIVRIPGADRHQLVYYNRQAGKGSRGGDRKPSGKFSKESNKGGKQPLERAKARSVSAKTS</sequence>
<comment type="caution">
    <text evidence="2">The sequence shown here is derived from an EMBL/GenBank/DDBJ whole genome shotgun (WGS) entry which is preliminary data.</text>
</comment>
<reference evidence="2 3" key="2">
    <citation type="journal article" date="2021" name="Curr. Genet.">
        <title>Genetic response to nitrogen starvation in the aggressive Eucalyptus foliar pathogen Teratosphaeria destructans.</title>
        <authorList>
            <person name="Havenga M."/>
            <person name="Wingfield B.D."/>
            <person name="Wingfield M.J."/>
            <person name="Dreyer L.L."/>
            <person name="Roets F."/>
            <person name="Aylward J."/>
        </authorList>
    </citation>
    <scope>NUCLEOTIDE SEQUENCE [LARGE SCALE GENOMIC DNA]</scope>
    <source>
        <strain evidence="2">CMW44962</strain>
    </source>
</reference>
<keyword evidence="3" id="KW-1185">Reference proteome</keyword>
<feature type="compositionally biased region" description="Basic and acidic residues" evidence="1">
    <location>
        <begin position="907"/>
        <end position="926"/>
    </location>
</feature>
<feature type="compositionally biased region" description="Polar residues" evidence="1">
    <location>
        <begin position="51"/>
        <end position="87"/>
    </location>
</feature>
<feature type="compositionally biased region" description="Low complexity" evidence="1">
    <location>
        <begin position="37"/>
        <end position="50"/>
    </location>
</feature>
<feature type="region of interest" description="Disordered" evidence="1">
    <location>
        <begin position="206"/>
        <end position="238"/>
    </location>
</feature>
<feature type="region of interest" description="Disordered" evidence="1">
    <location>
        <begin position="164"/>
        <end position="186"/>
    </location>
</feature>
<evidence type="ECO:0000313" key="3">
    <source>
        <dbReference type="Proteomes" id="UP001138500"/>
    </source>
</evidence>
<feature type="compositionally biased region" description="Polar residues" evidence="1">
    <location>
        <begin position="736"/>
        <end position="760"/>
    </location>
</feature>
<feature type="region of interest" description="Disordered" evidence="1">
    <location>
        <begin position="1303"/>
        <end position="1346"/>
    </location>
</feature>
<gene>
    <name evidence="2" type="ORF">Tdes44962_MAKER06823</name>
</gene>
<accession>A0A9W7W6M8</accession>
<proteinExistence type="predicted"/>
<feature type="compositionally biased region" description="Polar residues" evidence="1">
    <location>
        <begin position="713"/>
        <end position="728"/>
    </location>
</feature>